<dbReference type="InterPro" id="IPR036291">
    <property type="entry name" value="NAD(P)-bd_dom_sf"/>
</dbReference>
<dbReference type="InterPro" id="IPR036237">
    <property type="entry name" value="Xyl_isomerase-like_sf"/>
</dbReference>
<dbReference type="Pfam" id="PF18317">
    <property type="entry name" value="SDH_C"/>
    <property type="match status" value="1"/>
</dbReference>
<gene>
    <name evidence="2" type="ORF">ACFOKF_25420</name>
</gene>
<protein>
    <recommendedName>
        <fullName evidence="1">SDH C-terminal domain-containing protein</fullName>
    </recommendedName>
</protein>
<dbReference type="Proteomes" id="UP001595681">
    <property type="component" value="Unassembled WGS sequence"/>
</dbReference>
<comment type="caution">
    <text evidence="2">The sequence shown here is derived from an EMBL/GenBank/DDBJ whole genome shotgun (WGS) entry which is preliminary data.</text>
</comment>
<keyword evidence="3" id="KW-1185">Reference proteome</keyword>
<reference evidence="3" key="1">
    <citation type="journal article" date="2019" name="Int. J. Syst. Evol. Microbiol.">
        <title>The Global Catalogue of Microorganisms (GCM) 10K type strain sequencing project: providing services to taxonomists for standard genome sequencing and annotation.</title>
        <authorList>
            <consortium name="The Broad Institute Genomics Platform"/>
            <consortium name="The Broad Institute Genome Sequencing Center for Infectious Disease"/>
            <person name="Wu L."/>
            <person name="Ma J."/>
        </authorList>
    </citation>
    <scope>NUCLEOTIDE SEQUENCE [LARGE SCALE GENOMIC DNA]</scope>
    <source>
        <strain evidence="3">CCM 7491</strain>
    </source>
</reference>
<evidence type="ECO:0000313" key="3">
    <source>
        <dbReference type="Proteomes" id="UP001595681"/>
    </source>
</evidence>
<dbReference type="Gene3D" id="3.20.20.150">
    <property type="entry name" value="Divalent-metal-dependent TIM barrel enzymes"/>
    <property type="match status" value="1"/>
</dbReference>
<dbReference type="Gene3D" id="3.40.50.720">
    <property type="entry name" value="NAD(P)-binding Rossmann-like Domain"/>
    <property type="match status" value="1"/>
</dbReference>
<name>A0ABV7NM78_9SPHN</name>
<feature type="domain" description="SDH C-terminal" evidence="1">
    <location>
        <begin position="15"/>
        <end position="42"/>
    </location>
</feature>
<dbReference type="SUPFAM" id="SSF51658">
    <property type="entry name" value="Xylose isomerase-like"/>
    <property type="match status" value="1"/>
</dbReference>
<dbReference type="EMBL" id="JBHRVU010000007">
    <property type="protein sequence ID" value="MFC3444480.1"/>
    <property type="molecule type" value="Genomic_DNA"/>
</dbReference>
<dbReference type="RefSeq" id="WP_380799375.1">
    <property type="nucleotide sequence ID" value="NZ_JBHRVU010000007.1"/>
</dbReference>
<sequence length="101" mass="10730">MLREAKAAGCVTLDGSGMTVHQAAGAFEHFTGRKADAARCRQFPRGADRRHPPMTFGIATVSLSGTLEEKLRAAAAGGFDGVEIFENDLIASHCPRARCGR</sequence>
<evidence type="ECO:0000259" key="1">
    <source>
        <dbReference type="Pfam" id="PF18317"/>
    </source>
</evidence>
<accession>A0ABV7NM78</accession>
<dbReference type="SUPFAM" id="SSF51735">
    <property type="entry name" value="NAD(P)-binding Rossmann-fold domains"/>
    <property type="match status" value="1"/>
</dbReference>
<organism evidence="2 3">
    <name type="scientific">Sphingobium rhizovicinum</name>
    <dbReference type="NCBI Taxonomy" id="432308"/>
    <lineage>
        <taxon>Bacteria</taxon>
        <taxon>Pseudomonadati</taxon>
        <taxon>Pseudomonadota</taxon>
        <taxon>Alphaproteobacteria</taxon>
        <taxon>Sphingomonadales</taxon>
        <taxon>Sphingomonadaceae</taxon>
        <taxon>Sphingobium</taxon>
    </lineage>
</organism>
<dbReference type="InterPro" id="IPR041121">
    <property type="entry name" value="SDH_C"/>
</dbReference>
<proteinExistence type="predicted"/>
<evidence type="ECO:0000313" key="2">
    <source>
        <dbReference type="EMBL" id="MFC3444480.1"/>
    </source>
</evidence>